<dbReference type="EMBL" id="JAELUQ010000009">
    <property type="protein sequence ID" value="KAG7408182.1"/>
    <property type="molecule type" value="Genomic_DNA"/>
</dbReference>
<gene>
    <name evidence="2" type="ORF">Forpe1208_v011831</name>
</gene>
<feature type="domain" description="DUF7587" evidence="1">
    <location>
        <begin position="54"/>
        <end position="187"/>
    </location>
</feature>
<sequence length="389" mass="44841">MDVQPLQDAFSRLSLDKDKHQAPRYYDISEVEEEIGNPSSFRMHKQNPANSFQRPMYYRVVYCGSPQEAQKSLRAKLDPLPAFDSLTLRKLQDHVTRHAQRENRIPTPFISVTDDLLRALSIAFCIYADKEDVTIFLVDPWKLASGSYLRCNSLRSKIGVGCKDIYNTEILIWGEIPLNSIICQWRRSHISNSGLLDILPSLRHLSPDANLNPLRDGLRGDIDSFFPAKVVTTLVNLGMDPSSFQIKQVFLFLLGAVEGYRVEKLLKGIESELESLFPLKIQEFDQAAHQSSLSLGRKELISYYRNDYASSLDEDCPSGDNESKRRWRKAWSLLIHNHFCPDYDSWWVRREESDLSDWEAELMTNHNDTGLKKWLMKKENLCYPVGFAD</sequence>
<accession>A0A8J5NY41</accession>
<dbReference type="Pfam" id="PF24494">
    <property type="entry name" value="DUF7587"/>
    <property type="match status" value="1"/>
</dbReference>
<dbReference type="InterPro" id="IPR056009">
    <property type="entry name" value="DUF7587"/>
</dbReference>
<evidence type="ECO:0000313" key="3">
    <source>
        <dbReference type="Proteomes" id="UP000694050"/>
    </source>
</evidence>
<evidence type="ECO:0000313" key="2">
    <source>
        <dbReference type="EMBL" id="KAG7408182.1"/>
    </source>
</evidence>
<dbReference type="AlphaFoldDB" id="A0A8J5NY41"/>
<protein>
    <recommendedName>
        <fullName evidence="1">DUF7587 domain-containing protein</fullName>
    </recommendedName>
</protein>
<dbReference type="Proteomes" id="UP000694050">
    <property type="component" value="Unassembled WGS sequence"/>
</dbReference>
<organism evidence="2 3">
    <name type="scientific">Fusarium oxysporum f. sp. rapae</name>
    <dbReference type="NCBI Taxonomy" id="485398"/>
    <lineage>
        <taxon>Eukaryota</taxon>
        <taxon>Fungi</taxon>
        <taxon>Dikarya</taxon>
        <taxon>Ascomycota</taxon>
        <taxon>Pezizomycotina</taxon>
        <taxon>Sordariomycetes</taxon>
        <taxon>Hypocreomycetidae</taxon>
        <taxon>Hypocreales</taxon>
        <taxon>Nectriaceae</taxon>
        <taxon>Fusarium</taxon>
        <taxon>Fusarium oxysporum species complex</taxon>
    </lineage>
</organism>
<reference evidence="2" key="1">
    <citation type="submission" date="2021-04" db="EMBL/GenBank/DDBJ databases">
        <title>First draft genome resource for Brassicaceae pathogens Fusarium oxysporum f. sp. raphani and Fusarium oxysporum f. sp. rapae.</title>
        <authorList>
            <person name="Asai S."/>
        </authorList>
    </citation>
    <scope>NUCLEOTIDE SEQUENCE</scope>
    <source>
        <strain evidence="2">Tf1208</strain>
    </source>
</reference>
<evidence type="ECO:0000259" key="1">
    <source>
        <dbReference type="Pfam" id="PF24494"/>
    </source>
</evidence>
<comment type="caution">
    <text evidence="2">The sequence shown here is derived from an EMBL/GenBank/DDBJ whole genome shotgun (WGS) entry which is preliminary data.</text>
</comment>
<proteinExistence type="predicted"/>
<name>A0A8J5NY41_FUSOX</name>